<name>A0A239J201_9ACTN</name>
<gene>
    <name evidence="1" type="ORF">SAMN05421812_102682</name>
</gene>
<evidence type="ECO:0000313" key="1">
    <source>
        <dbReference type="EMBL" id="SNS99795.1"/>
    </source>
</evidence>
<organism evidence="1 2">
    <name type="scientific">Asanoa hainanensis</name>
    <dbReference type="NCBI Taxonomy" id="560556"/>
    <lineage>
        <taxon>Bacteria</taxon>
        <taxon>Bacillati</taxon>
        <taxon>Actinomycetota</taxon>
        <taxon>Actinomycetes</taxon>
        <taxon>Micromonosporales</taxon>
        <taxon>Micromonosporaceae</taxon>
        <taxon>Asanoa</taxon>
    </lineage>
</organism>
<reference evidence="1 2" key="1">
    <citation type="submission" date="2017-06" db="EMBL/GenBank/DDBJ databases">
        <authorList>
            <person name="Kim H.J."/>
            <person name="Triplett B.A."/>
        </authorList>
    </citation>
    <scope>NUCLEOTIDE SEQUENCE [LARGE SCALE GENOMIC DNA]</scope>
    <source>
        <strain evidence="1 2">CGMCC 4.5593</strain>
    </source>
</reference>
<sequence length="296" mass="32022">MPPDELVRRWSTGDGVARARDVLERLAKGTALDGLGLATVDGLVDLRGLPAGGLDAHGGEVVGADLSHAWFAHAHLTGVRWRRCRFDRANLSAAVLVGGGLTECTMRRADLREAVVAGGIWSSVHLAGITSNHLSADHTTFTGTTFPALRHVEFTACAFVDCRFTGRLAEVRFLGRGQPAPMLLRDVTFASSDFRYAEFDGMDFDNVEFPDDGALIVVPRSFKAVAERAGMISLRRRDDVGKQLRRFLSEHSLRPGLSATAGWAVSRRDLAPDVAELAASTLHEAQQQLRAEGVIP</sequence>
<dbReference type="Proteomes" id="UP000198362">
    <property type="component" value="Unassembled WGS sequence"/>
</dbReference>
<dbReference type="Gene3D" id="2.160.20.80">
    <property type="entry name" value="E3 ubiquitin-protein ligase SopA"/>
    <property type="match status" value="1"/>
</dbReference>
<dbReference type="RefSeq" id="WP_179266082.1">
    <property type="nucleotide sequence ID" value="NZ_FZPH01000002.1"/>
</dbReference>
<proteinExistence type="predicted"/>
<dbReference type="InterPro" id="IPR001646">
    <property type="entry name" value="5peptide_repeat"/>
</dbReference>
<accession>A0A239J201</accession>
<dbReference type="Pfam" id="PF00805">
    <property type="entry name" value="Pentapeptide"/>
    <property type="match status" value="1"/>
</dbReference>
<protein>
    <submittedName>
        <fullName evidence="1">Pentapeptide repeat-containing protein</fullName>
    </submittedName>
</protein>
<dbReference type="SUPFAM" id="SSF141571">
    <property type="entry name" value="Pentapeptide repeat-like"/>
    <property type="match status" value="1"/>
</dbReference>
<keyword evidence="2" id="KW-1185">Reference proteome</keyword>
<dbReference type="AlphaFoldDB" id="A0A239J201"/>
<dbReference type="EMBL" id="FZPH01000002">
    <property type="protein sequence ID" value="SNS99795.1"/>
    <property type="molecule type" value="Genomic_DNA"/>
</dbReference>
<evidence type="ECO:0000313" key="2">
    <source>
        <dbReference type="Proteomes" id="UP000198362"/>
    </source>
</evidence>